<dbReference type="AlphaFoldDB" id="A0A1D8NQ75"/>
<keyword evidence="7 12" id="KW-1133">Transmembrane helix</keyword>
<keyword evidence="10 12" id="KW-0472">Membrane</keyword>
<dbReference type="RefSeq" id="XP_505952.1">
    <property type="nucleotide sequence ID" value="XM_505952.1"/>
</dbReference>
<evidence type="ECO:0000256" key="7">
    <source>
        <dbReference type="ARBA" id="ARBA00022989"/>
    </source>
</evidence>
<keyword evidence="6" id="KW-0809">Transit peptide</keyword>
<evidence type="ECO:0000256" key="14">
    <source>
        <dbReference type="SAM" id="MobiDB-lite"/>
    </source>
</evidence>
<evidence type="ECO:0000256" key="2">
    <source>
        <dbReference type="ARBA" id="ARBA00010877"/>
    </source>
</evidence>
<proteinExistence type="inferred from homology"/>
<evidence type="ECO:0000256" key="11">
    <source>
        <dbReference type="ARBA" id="ARBA00025571"/>
    </source>
</evidence>
<comment type="subunit">
    <text evidence="12">Component of the mitochondrial contact site and cristae organizing system (MICOS) complex.</text>
</comment>
<evidence type="ECO:0000256" key="9">
    <source>
        <dbReference type="ARBA" id="ARBA00023128"/>
    </source>
</evidence>
<dbReference type="GeneID" id="2909051"/>
<dbReference type="OrthoDB" id="10261039at2759"/>
<dbReference type="GO" id="GO:0061617">
    <property type="term" value="C:MICOS complex"/>
    <property type="evidence" value="ECO:0007669"/>
    <property type="project" value="TreeGrafter"/>
</dbReference>
<evidence type="ECO:0000256" key="3">
    <source>
        <dbReference type="ARBA" id="ARBA00018116"/>
    </source>
</evidence>
<evidence type="ECO:0000256" key="10">
    <source>
        <dbReference type="ARBA" id="ARBA00023136"/>
    </source>
</evidence>
<comment type="subcellular location">
    <subcellularLocation>
        <location evidence="1 12">Mitochondrion inner membrane</location>
        <topology evidence="1 12">Single-pass membrane protein</topology>
    </subcellularLocation>
</comment>
<comment type="similarity">
    <text evidence="2 12">Belongs to the MICOS complex subunit Mic60 family.</text>
</comment>
<dbReference type="GO" id="GO:0042407">
    <property type="term" value="P:cristae formation"/>
    <property type="evidence" value="ECO:0007669"/>
    <property type="project" value="TreeGrafter"/>
</dbReference>
<organism evidence="15 17">
    <name type="scientific">Yarrowia lipolytica</name>
    <name type="common">Candida lipolytica</name>
    <dbReference type="NCBI Taxonomy" id="4952"/>
    <lineage>
        <taxon>Eukaryota</taxon>
        <taxon>Fungi</taxon>
        <taxon>Dikarya</taxon>
        <taxon>Ascomycota</taxon>
        <taxon>Saccharomycotina</taxon>
        <taxon>Dipodascomycetes</taxon>
        <taxon>Dipodascales</taxon>
        <taxon>Dipodascales incertae sedis</taxon>
        <taxon>Yarrowia</taxon>
    </lineage>
</organism>
<dbReference type="KEGG" id="yli:2909051"/>
<evidence type="ECO:0000313" key="17">
    <source>
        <dbReference type="Proteomes" id="UP000182444"/>
    </source>
</evidence>
<evidence type="ECO:0000313" key="18">
    <source>
        <dbReference type="Proteomes" id="UP000256601"/>
    </source>
</evidence>
<keyword evidence="9 12" id="KW-0496">Mitochondrion</keyword>
<evidence type="ECO:0000313" key="16">
    <source>
        <dbReference type="EMBL" id="RDW27609.1"/>
    </source>
</evidence>
<feature type="region of interest" description="Disordered" evidence="14">
    <location>
        <begin position="23"/>
        <end position="59"/>
    </location>
</feature>
<dbReference type="InterPro" id="IPR019133">
    <property type="entry name" value="MIC60"/>
</dbReference>
<comment type="function">
    <text evidence="11">Component of the MICOS complex, a large protein complex of the mitochondrial inner membrane that plays crucial roles in the maintenance of crista junctions, inner membrane architecture, and formation of contact sites to the outer membrane. Plays a role in keeping cristae membranes connected to the inner boundary membrane. Also promotes protein import via the mitochondrial intermembrane space assembly (MIA) pathway.</text>
</comment>
<evidence type="ECO:0000256" key="5">
    <source>
        <dbReference type="ARBA" id="ARBA00022792"/>
    </source>
</evidence>
<feature type="compositionally biased region" description="Low complexity" evidence="14">
    <location>
        <begin position="38"/>
        <end position="51"/>
    </location>
</feature>
<dbReference type="PANTHER" id="PTHR15415:SF7">
    <property type="entry name" value="MICOS COMPLEX SUBUNIT MIC60"/>
    <property type="match status" value="1"/>
</dbReference>
<dbReference type="VEuPathDB" id="FungiDB:YALI0_F27555g"/>
<name>A0A1D8NQ75_YARLL</name>
<feature type="transmembrane region" description="Helical" evidence="12">
    <location>
        <begin position="69"/>
        <end position="89"/>
    </location>
</feature>
<dbReference type="EMBL" id="CP017558">
    <property type="protein sequence ID" value="AOW07788.1"/>
    <property type="molecule type" value="Genomic_DNA"/>
</dbReference>
<feature type="coiled-coil region" evidence="13">
    <location>
        <begin position="240"/>
        <end position="275"/>
    </location>
</feature>
<protein>
    <recommendedName>
        <fullName evidence="3 12">MICOS complex subunit MIC60</fullName>
    </recommendedName>
    <alternativeName>
        <fullName evidence="12">Mitofilin</fullName>
    </alternativeName>
</protein>
<feature type="compositionally biased region" description="Low complexity" evidence="14">
    <location>
        <begin position="178"/>
        <end position="190"/>
    </location>
</feature>
<keyword evidence="5 12" id="KW-0999">Mitochondrion inner membrane</keyword>
<feature type="region of interest" description="Disordered" evidence="14">
    <location>
        <begin position="178"/>
        <end position="197"/>
    </location>
</feature>
<dbReference type="EMBL" id="KZ857329">
    <property type="protein sequence ID" value="RDW27609.1"/>
    <property type="molecule type" value="Genomic_DNA"/>
</dbReference>
<evidence type="ECO:0000313" key="15">
    <source>
        <dbReference type="EMBL" id="AOW07788.1"/>
    </source>
</evidence>
<feature type="region of interest" description="Disordered" evidence="14">
    <location>
        <begin position="128"/>
        <end position="170"/>
    </location>
</feature>
<evidence type="ECO:0000256" key="13">
    <source>
        <dbReference type="SAM" id="Coils"/>
    </source>
</evidence>
<dbReference type="eggNOG" id="KOG1854">
    <property type="taxonomic scope" value="Eukaryota"/>
</dbReference>
<keyword evidence="8 13" id="KW-0175">Coiled coil</keyword>
<dbReference type="VEuPathDB" id="FungiDB:YALI1_F34933g"/>
<feature type="coiled-coil region" evidence="13">
    <location>
        <begin position="331"/>
        <end position="379"/>
    </location>
</feature>
<evidence type="ECO:0000256" key="6">
    <source>
        <dbReference type="ARBA" id="ARBA00022946"/>
    </source>
</evidence>
<gene>
    <name evidence="16" type="ORF">B0I71DRAFT_128859</name>
    <name evidence="15" type="ORF">YALI1_F34933g</name>
</gene>
<dbReference type="SMR" id="A0A1D8NQ75"/>
<accession>A0A1D8NQ75</accession>
<evidence type="ECO:0000256" key="1">
    <source>
        <dbReference type="ARBA" id="ARBA00004434"/>
    </source>
</evidence>
<dbReference type="OMA" id="RLDHQMQ"/>
<feature type="compositionally biased region" description="Low complexity" evidence="14">
    <location>
        <begin position="149"/>
        <end position="170"/>
    </location>
</feature>
<evidence type="ECO:0000256" key="4">
    <source>
        <dbReference type="ARBA" id="ARBA00022692"/>
    </source>
</evidence>
<reference evidence="16 18" key="2">
    <citation type="submission" date="2018-07" db="EMBL/GenBank/DDBJ databases">
        <title>Draft Genome Assemblies for Five Robust Yarrowia lipolytica Strains Exhibiting High Lipid Production and Pentose Sugar Utilization and Sugar Alcohol Secretion from Undetoxified Lignocellulosic Biomass Hydrolysates.</title>
        <authorList>
            <consortium name="DOE Joint Genome Institute"/>
            <person name="Walker C."/>
            <person name="Ryu S."/>
            <person name="Na H."/>
            <person name="Zane M."/>
            <person name="LaButti K."/>
            <person name="Lipzen A."/>
            <person name="Haridas S."/>
            <person name="Barry K."/>
            <person name="Grigoriev I.V."/>
            <person name="Quarterman J."/>
            <person name="Slininger P."/>
            <person name="Dien B."/>
            <person name="Trinh C.T."/>
        </authorList>
    </citation>
    <scope>NUCLEOTIDE SEQUENCE [LARGE SCALE GENOMIC DNA]</scope>
    <source>
        <strain evidence="16 18">YB392</strain>
    </source>
</reference>
<evidence type="ECO:0000256" key="8">
    <source>
        <dbReference type="ARBA" id="ARBA00023054"/>
    </source>
</evidence>
<reference evidence="15 17" key="1">
    <citation type="journal article" date="2016" name="PLoS ONE">
        <title>Sequence Assembly of Yarrowia lipolytica Strain W29/CLIB89 Shows Transposable Element Diversity.</title>
        <authorList>
            <person name="Magnan C."/>
            <person name="Yu J."/>
            <person name="Chang I."/>
            <person name="Jahn E."/>
            <person name="Kanomata Y."/>
            <person name="Wu J."/>
            <person name="Zeller M."/>
            <person name="Oakes M."/>
            <person name="Baldi P."/>
            <person name="Sandmeyer S."/>
        </authorList>
    </citation>
    <scope>NUCLEOTIDE SEQUENCE [LARGE SCALE GENOMIC DNA]</scope>
    <source>
        <strain evidence="15">CLIB89</strain>
        <strain evidence="17">CLIB89(W29)</strain>
    </source>
</reference>
<evidence type="ECO:0000256" key="12">
    <source>
        <dbReference type="RuleBase" id="RU363000"/>
    </source>
</evidence>
<dbReference type="Pfam" id="PF09731">
    <property type="entry name" value="Mitofilin"/>
    <property type="match status" value="2"/>
</dbReference>
<dbReference type="Proteomes" id="UP000182444">
    <property type="component" value="Chromosome 1F"/>
</dbReference>
<dbReference type="Proteomes" id="UP000256601">
    <property type="component" value="Unassembled WGS sequence"/>
</dbReference>
<keyword evidence="4 12" id="KW-0812">Transmembrane</keyword>
<sequence>MIRATAMHRSIVQRRMLSTASRLQQAAKPATGSTVGTANGASAASGKPPGATFEGASKQKKKTHKFRNFVLLSTFVGAGAFAGGVYYSLQNDQFQSLFVEYVPAAEHAINYIEEQQLRSGRLKIATPTSKHDVDQSTVRVPKSGATWRAVDSTDAATSAKSASSPAANVAKDVASPAPAATASPVSSGSPKTDNTTVPAVRLANDSDPAVKAAVQTFNDLIAVAPSGAAKQLSAKVSTVVDQLQHNVAQIKSEAAEEAKNSINKLNSELAKLKASTGEEISSKVSAAEQQLRNEFAALRAHSEKVYHDRLRVEIEATKSLVSSHANNLIQAVEAERQKQYAQEIAERVETEREGRLSKLKDLQTSLTQLQDLALKTEQAVDASGRTAALHLAIAKLTGALKGSEPVALGPYVESIRRAAGDDPLLQAALDSIPEVAQTEGVLTPAQLTIRFKLLEPELRKSSLVPVNAGVAGHLGSLIFSSLLFKKSGVPKGDDVESVLARANIALEQGKLYDAVAEVNTLKGWPRKLASDWLDEGRRRTEIEFLADVIAEEGKLYGALSSKK</sequence>
<dbReference type="PANTHER" id="PTHR15415">
    <property type="entry name" value="MITOFILIN"/>
    <property type="match status" value="1"/>
</dbReference>